<dbReference type="CDD" id="cd09839">
    <property type="entry name" value="M1_like_TAF2"/>
    <property type="match status" value="1"/>
</dbReference>
<evidence type="ECO:0000256" key="6">
    <source>
        <dbReference type="ARBA" id="ARBA00023242"/>
    </source>
</evidence>
<gene>
    <name evidence="12" type="ORF">CANARDRAFT_26971</name>
</gene>
<evidence type="ECO:0000256" key="8">
    <source>
        <dbReference type="ARBA" id="ARBA00076306"/>
    </source>
</evidence>
<name>A0A1E4T799_9ASCO</name>
<dbReference type="GO" id="GO:0016251">
    <property type="term" value="F:RNA polymerase II general transcription initiation factor activity"/>
    <property type="evidence" value="ECO:0007669"/>
    <property type="project" value="TreeGrafter"/>
</dbReference>
<comment type="subcellular location">
    <subcellularLocation>
        <location evidence="1">Nucleus</location>
    </subcellularLocation>
</comment>
<dbReference type="InterPro" id="IPR037813">
    <property type="entry name" value="TAF2"/>
</dbReference>
<dbReference type="InterPro" id="IPR057991">
    <property type="entry name" value="TPR_TAF2_C"/>
</dbReference>
<evidence type="ECO:0000256" key="2">
    <source>
        <dbReference type="ARBA" id="ARBA00010937"/>
    </source>
</evidence>
<keyword evidence="13" id="KW-1185">Reference proteome</keyword>
<protein>
    <recommendedName>
        <fullName evidence="3">Transcription initiation factor TFIID subunit 2</fullName>
    </recommendedName>
    <alternativeName>
        <fullName evidence="8">TBP-associated factor 2</fullName>
    </alternativeName>
</protein>
<sequence length="1497" mass="169996">MSIAYDHPSANSRATPKSYPTPSKSHYHHHKYDSHNIPSQNFKVGYQKVTLDVDLSEQSVAGETELTVLPLEPSLKQIKLDCRGIQIKSITINGRKSNFSYNDFFQNDEYMNDLENPVLANYKYDPFFEANSPNISIEQHHLYRGKFYPLYTDQNNPDDPESSVRLSTSELVIFIPDSIKLRLQDPSSKQTYSPAAAATARSYGGTPITTNTLMNSDKVFTPLNIKITYLLKNSKNGILFHGGNQTDIPKDRWFCYTSNSDLGCSASSWVPCIDNFQEKPAWDINIVVPKTIGDIGETKIIGTKAAEKALRKIELEEMDEDDANDQRQGDQQQGQDNEFDEEVDETIPIVVAVPDLVGSKESLHPIDIGKKVVNFQFYNPVSPHHLGFAIGAFEKCPMMDVKPGSDDLVPSTFFSEGVDGGMNDQLALANDSNSNKVPTMFYYLPGKRDEVLNTTIFLYKALDFYSKEFGSFPFTSYTIVFVEDMPCDTLGFAGLTVASERLLYGPDLIEPILETTEKLSIALSEQYSGINVLPKTLNDLWCTIGLSHYMAAQFMKKLFGNNNYKFTIKQRTDTLCELDVGRRPLANQLFRFPIDTDQDFEFIKLKAPLVLFILDRRMTKTDKSFGLSRVIPKIFLQAMSNDLYNGNCLSTAHFQHVCEKVAHNKLESFFQNWVFNSGVPIFRVTQKFNKKRMFIEMSIKQVQKSSRPNDFENDGVEMNTMKDNIRKINQRDNFVDEANMFLMEEDTFETQNIFTGPITIRIHEADGTPYEHIVNIKEAYTKLDIQYNTKYRRAKRKKEDENDEKEKEKERERKKKDDEVKVKKLGDVLLSSAEIENWDLKVEETNADTLNNGLQQDQNSDAFEWIRVDADFEWICKIHINQKDHMFESQLRQDRDVEAQLESVKFFSNTLRPPLHYSTILLRTLMDKRYFYGIRIEAAKGLALMSKEDNDHLGMKYLLKAFKSLYCYNGDIKKNFSEFDPVEYLPLPNDFSDFSSFFVLKAIPLALSTITNKTGDTPIELKRIILNILKYNDNMANEFNDCYYVSTLLTSLSNLIVNANKFIEDHTMSVFDKKVPVSDVNQKFIYDAIIEINRCLKMDDWSPSYQNLVTVTVLREKIRLASLGLINLSFMELIGYTKPIYHTGVRLAAFEGWLTLGGLKNANALSLFFTILKVDQSQYIKKELVKLFMKAIGIAAIEGTPSKLDDDEFSVSSQSMNGESVGPDGSNGANHKEGSNAMIGNTMVIVEDDSSSGDMQSRRDQIARSTIKGAIEVLRRDYSIGKGLRRELWDALHSSLLSINTKRNLFDVVHILYEAIDSFEVMTKLPSDKKVTAKVTKKLIDPIEGSLVVSLRRQSRLRIQFPTLKLKATETIVIPPPTPAKSILKIKAFDTTKESKPSKATASVGTLDELPPTAVTTAPSLAQTLTLPKSVSTSKSNKAPKKKFEVSFKYTKKPVKAEVVDFVSRKVDSEIVRKVTGMPLRYVKLYLFNKKVVVSDS</sequence>
<dbReference type="GO" id="GO:0006367">
    <property type="term" value="P:transcription initiation at RNA polymerase II promoter"/>
    <property type="evidence" value="ECO:0007669"/>
    <property type="project" value="TreeGrafter"/>
</dbReference>
<feature type="region of interest" description="Disordered" evidence="9">
    <location>
        <begin position="318"/>
        <end position="343"/>
    </location>
</feature>
<dbReference type="FunFam" id="1.10.390.10:FF:000011">
    <property type="entry name" value="Transcription initiation factor TFIID subunit"/>
    <property type="match status" value="1"/>
</dbReference>
<evidence type="ECO:0000256" key="5">
    <source>
        <dbReference type="ARBA" id="ARBA00023163"/>
    </source>
</evidence>
<dbReference type="Pfam" id="PF25577">
    <property type="entry name" value="TPR_TAF2_C"/>
    <property type="match status" value="1"/>
</dbReference>
<dbReference type="GO" id="GO:0003682">
    <property type="term" value="F:chromatin binding"/>
    <property type="evidence" value="ECO:0007669"/>
    <property type="project" value="TreeGrafter"/>
</dbReference>
<dbReference type="EMBL" id="KV453848">
    <property type="protein sequence ID" value="ODV87591.1"/>
    <property type="molecule type" value="Genomic_DNA"/>
</dbReference>
<feature type="region of interest" description="Disordered" evidence="9">
    <location>
        <begin position="1"/>
        <end position="32"/>
    </location>
</feature>
<evidence type="ECO:0000256" key="9">
    <source>
        <dbReference type="SAM" id="MobiDB-lite"/>
    </source>
</evidence>
<feature type="domain" description="Transcription initiation factor TFIID subunit 2 Ig-like" evidence="10">
    <location>
        <begin position="677"/>
        <end position="883"/>
    </location>
</feature>
<feature type="compositionally biased region" description="Polar residues" evidence="9">
    <location>
        <begin position="9"/>
        <end position="22"/>
    </location>
</feature>
<dbReference type="InterPro" id="IPR057345">
    <property type="entry name" value="Ig-like_TAF2"/>
</dbReference>
<reference evidence="13" key="1">
    <citation type="submission" date="2016-04" db="EMBL/GenBank/DDBJ databases">
        <title>Comparative genomics of biotechnologically important yeasts.</title>
        <authorList>
            <consortium name="DOE Joint Genome Institute"/>
            <person name="Riley R."/>
            <person name="Haridas S."/>
            <person name="Wolfe K.H."/>
            <person name="Lopes M.R."/>
            <person name="Hittinger C.T."/>
            <person name="Goker M."/>
            <person name="Salamov A."/>
            <person name="Wisecaver J."/>
            <person name="Long T.M."/>
            <person name="Aerts A.L."/>
            <person name="Barry K."/>
            <person name="Choi C."/>
            <person name="Clum A."/>
            <person name="Coughlan A.Y."/>
            <person name="Deshpande S."/>
            <person name="Douglass A.P."/>
            <person name="Hanson S.J."/>
            <person name="Klenk H.-P."/>
            <person name="Labutti K."/>
            <person name="Lapidus A."/>
            <person name="Lindquist E."/>
            <person name="Lipzen A."/>
            <person name="Meier-Kolthoff J.P."/>
            <person name="Ohm R.A."/>
            <person name="Otillar R.P."/>
            <person name="Pangilinan J."/>
            <person name="Peng Y."/>
            <person name="Rokas A."/>
            <person name="Rosa C.A."/>
            <person name="Scheuner C."/>
            <person name="Sibirny A.A."/>
            <person name="Slot J.C."/>
            <person name="Stielow J.B."/>
            <person name="Sun H."/>
            <person name="Kurtzman C.P."/>
            <person name="Blackwell M."/>
            <person name="Grigoriev I.V."/>
            <person name="Jeffries T.W."/>
        </authorList>
    </citation>
    <scope>NUCLEOTIDE SEQUENCE [LARGE SCALE GENOMIC DNA]</scope>
    <source>
        <strain evidence="13">NRRL YB-2248</strain>
    </source>
</reference>
<dbReference type="SUPFAM" id="SSF55486">
    <property type="entry name" value="Metalloproteases ('zincins'), catalytic domain"/>
    <property type="match status" value="1"/>
</dbReference>
<dbReference type="Proteomes" id="UP000094801">
    <property type="component" value="Unassembled WGS sequence"/>
</dbReference>
<dbReference type="Gene3D" id="1.10.390.10">
    <property type="entry name" value="Neutral Protease Domain 2"/>
    <property type="match status" value="1"/>
</dbReference>
<keyword evidence="4" id="KW-0805">Transcription regulation</keyword>
<dbReference type="GO" id="GO:0000976">
    <property type="term" value="F:transcription cis-regulatory region binding"/>
    <property type="evidence" value="ECO:0007669"/>
    <property type="project" value="TreeGrafter"/>
</dbReference>
<feature type="compositionally biased region" description="Basic and acidic residues" evidence="9">
    <location>
        <begin position="797"/>
        <end position="817"/>
    </location>
</feature>
<evidence type="ECO:0000259" key="10">
    <source>
        <dbReference type="Pfam" id="PF25316"/>
    </source>
</evidence>
<proteinExistence type="inferred from homology"/>
<keyword evidence="5" id="KW-0804">Transcription</keyword>
<comment type="function">
    <text evidence="7">Functions as a component of the DNA-binding general transcription factor complex TFIID. Binding of TFIID to a promoter (with or without TATA element) is the initial step in pre-initiation complex (PIC) formation. TFIID plays a key role in the regulation of gene expression by RNA polymerase II through different activities such as transcription activator interaction, core promoter recognition and selectivity, TFIIA and TFIIB interaction, chromatin modification (histone acetylation by TAF1), facilitation of DNA opening and initiation of transcription.</text>
</comment>
<dbReference type="OrthoDB" id="308861at2759"/>
<dbReference type="PANTHER" id="PTHR15137">
    <property type="entry name" value="TRANSCRIPTION INITIATION FACTOR TFIID"/>
    <property type="match status" value="1"/>
</dbReference>
<feature type="region of interest" description="Disordered" evidence="9">
    <location>
        <begin position="791"/>
        <end position="817"/>
    </location>
</feature>
<dbReference type="InterPro" id="IPR027268">
    <property type="entry name" value="Peptidase_M4/M1_CTD_sf"/>
</dbReference>
<dbReference type="SUPFAM" id="SSF63737">
    <property type="entry name" value="Leukotriene A4 hydrolase N-terminal domain"/>
    <property type="match status" value="1"/>
</dbReference>
<feature type="non-terminal residue" evidence="12">
    <location>
        <position position="1497"/>
    </location>
</feature>
<evidence type="ECO:0000256" key="3">
    <source>
        <dbReference type="ARBA" id="ARBA00017363"/>
    </source>
</evidence>
<evidence type="ECO:0000313" key="12">
    <source>
        <dbReference type="EMBL" id="ODV87591.1"/>
    </source>
</evidence>
<accession>A0A1E4T799</accession>
<dbReference type="STRING" id="983967.A0A1E4T799"/>
<dbReference type="GO" id="GO:0005669">
    <property type="term" value="C:transcription factor TFIID complex"/>
    <property type="evidence" value="ECO:0007669"/>
    <property type="project" value="InterPro"/>
</dbReference>
<evidence type="ECO:0000256" key="7">
    <source>
        <dbReference type="ARBA" id="ARBA00025346"/>
    </source>
</evidence>
<organism evidence="12 13">
    <name type="scientific">[Candida] arabinofermentans NRRL YB-2248</name>
    <dbReference type="NCBI Taxonomy" id="983967"/>
    <lineage>
        <taxon>Eukaryota</taxon>
        <taxon>Fungi</taxon>
        <taxon>Dikarya</taxon>
        <taxon>Ascomycota</taxon>
        <taxon>Saccharomycotina</taxon>
        <taxon>Pichiomycetes</taxon>
        <taxon>Pichiales</taxon>
        <taxon>Pichiaceae</taxon>
        <taxon>Ogataea</taxon>
        <taxon>Ogataea/Candida clade</taxon>
    </lineage>
</organism>
<evidence type="ECO:0000256" key="4">
    <source>
        <dbReference type="ARBA" id="ARBA00023015"/>
    </source>
</evidence>
<evidence type="ECO:0000259" key="11">
    <source>
        <dbReference type="Pfam" id="PF25577"/>
    </source>
</evidence>
<dbReference type="Gene3D" id="2.60.40.1730">
    <property type="entry name" value="tricorn interacting facor f3 domain"/>
    <property type="match status" value="1"/>
</dbReference>
<feature type="region of interest" description="Disordered" evidence="9">
    <location>
        <begin position="1208"/>
        <end position="1233"/>
    </location>
</feature>
<comment type="similarity">
    <text evidence="2">Belongs to the TAF2 family.</text>
</comment>
<dbReference type="PANTHER" id="PTHR15137:SF9">
    <property type="entry name" value="TRANSCRIPTION INITIATION FACTOR TFIID SUBUNIT 2"/>
    <property type="match status" value="1"/>
</dbReference>
<dbReference type="InterPro" id="IPR042097">
    <property type="entry name" value="Aminopeptidase_N-like_N_sf"/>
</dbReference>
<evidence type="ECO:0000256" key="1">
    <source>
        <dbReference type="ARBA" id="ARBA00004123"/>
    </source>
</evidence>
<evidence type="ECO:0000313" key="13">
    <source>
        <dbReference type="Proteomes" id="UP000094801"/>
    </source>
</evidence>
<feature type="domain" description="Transcription initiation factor TFIID subunit 2 TPR repeats" evidence="11">
    <location>
        <begin position="884"/>
        <end position="1195"/>
    </location>
</feature>
<dbReference type="Pfam" id="PF25316">
    <property type="entry name" value="TAF2_3rd"/>
    <property type="match status" value="1"/>
</dbReference>
<keyword evidence="6" id="KW-0539">Nucleus</keyword>